<organism evidence="1 2">
    <name type="scientific">Candidatus Eubacterium faecipullorum</name>
    <dbReference type="NCBI Taxonomy" id="2838571"/>
    <lineage>
        <taxon>Bacteria</taxon>
        <taxon>Bacillati</taxon>
        <taxon>Bacillota</taxon>
        <taxon>Clostridia</taxon>
        <taxon>Eubacteriales</taxon>
        <taxon>Eubacteriaceae</taxon>
        <taxon>Eubacterium</taxon>
    </lineage>
</organism>
<gene>
    <name evidence="1" type="ORF">IAA48_04945</name>
</gene>
<dbReference type="SUPFAM" id="SSF50969">
    <property type="entry name" value="YVTN repeat-like/Quinoprotein amine dehydrogenase"/>
    <property type="match status" value="1"/>
</dbReference>
<dbReference type="EMBL" id="DXGE01000021">
    <property type="protein sequence ID" value="HIW85825.1"/>
    <property type="molecule type" value="Genomic_DNA"/>
</dbReference>
<dbReference type="Proteomes" id="UP000824205">
    <property type="component" value="Unassembled WGS sequence"/>
</dbReference>
<name>A0A9D1RE87_9FIRM</name>
<protein>
    <submittedName>
        <fullName evidence="1">Uncharacterized protein</fullName>
    </submittedName>
</protein>
<accession>A0A9D1RE87</accession>
<sequence>MIRISTKEIVDVLRYDENKAVIVEKNPILNTNQFKAKYSVVDFEKKALEVLTKKAYLFKKFGSSFEKISEIIPNFVQCSAAILYDRRVLVIYPNGEAGIFDRDGELTWSGYFKYHDETVNSLSLDGKYFWCICPAESCAIRYSCQTMQVDLRIGGKDASTFVNPTHISVDNGEIYVCASTNMVRKIDGNDLTVSDYLTFEEPVKQFFKFGSYAIAVLASGTYLLENNQ</sequence>
<proteinExistence type="predicted"/>
<comment type="caution">
    <text evidence="1">The sequence shown here is derived from an EMBL/GenBank/DDBJ whole genome shotgun (WGS) entry which is preliminary data.</text>
</comment>
<dbReference type="AlphaFoldDB" id="A0A9D1RE87"/>
<reference evidence="1" key="1">
    <citation type="journal article" date="2021" name="PeerJ">
        <title>Extensive microbial diversity within the chicken gut microbiome revealed by metagenomics and culture.</title>
        <authorList>
            <person name="Gilroy R."/>
            <person name="Ravi A."/>
            <person name="Getino M."/>
            <person name="Pursley I."/>
            <person name="Horton D.L."/>
            <person name="Alikhan N.F."/>
            <person name="Baker D."/>
            <person name="Gharbi K."/>
            <person name="Hall N."/>
            <person name="Watson M."/>
            <person name="Adriaenssens E.M."/>
            <person name="Foster-Nyarko E."/>
            <person name="Jarju S."/>
            <person name="Secka A."/>
            <person name="Antonio M."/>
            <person name="Oren A."/>
            <person name="Chaudhuri R.R."/>
            <person name="La Ragione R."/>
            <person name="Hildebrand F."/>
            <person name="Pallen M.J."/>
        </authorList>
    </citation>
    <scope>NUCLEOTIDE SEQUENCE</scope>
    <source>
        <strain evidence="1">421</strain>
    </source>
</reference>
<evidence type="ECO:0000313" key="2">
    <source>
        <dbReference type="Proteomes" id="UP000824205"/>
    </source>
</evidence>
<reference evidence="1" key="2">
    <citation type="submission" date="2021-04" db="EMBL/GenBank/DDBJ databases">
        <authorList>
            <person name="Gilroy R."/>
        </authorList>
    </citation>
    <scope>NUCLEOTIDE SEQUENCE</scope>
    <source>
        <strain evidence="1">421</strain>
    </source>
</reference>
<evidence type="ECO:0000313" key="1">
    <source>
        <dbReference type="EMBL" id="HIW85825.1"/>
    </source>
</evidence>
<dbReference type="InterPro" id="IPR011044">
    <property type="entry name" value="Quino_amine_DH_bsu"/>
</dbReference>